<keyword evidence="1" id="KW-0812">Transmembrane</keyword>
<sequence length="184" mass="19024">MLLTTLLSQHPEAALDIVRGTPAWVGALLAALIVLGLSATRARSASPARLALLPMAMLGLALWGVQSAFATSGRLAELLALWAVCFAAMLALGLRGAAPAGTRWNAAAHRFHLPGSWAPMALIGGVFLIKYTVGVQLALEPALARDAGFALAVTGVYGLLSGWIAARTLRVLRLQKSAAPLVAA</sequence>
<dbReference type="Proteomes" id="UP001589834">
    <property type="component" value="Unassembled WGS sequence"/>
</dbReference>
<dbReference type="RefSeq" id="WP_377478661.1">
    <property type="nucleotide sequence ID" value="NZ_JBHLTN010000002.1"/>
</dbReference>
<keyword evidence="3" id="KW-1185">Reference proteome</keyword>
<dbReference type="InterPro" id="IPR046730">
    <property type="entry name" value="DUF6622"/>
</dbReference>
<reference evidence="2 3" key="1">
    <citation type="submission" date="2024-09" db="EMBL/GenBank/DDBJ databases">
        <authorList>
            <person name="Sun Q."/>
            <person name="Mori K."/>
        </authorList>
    </citation>
    <scope>NUCLEOTIDE SEQUENCE [LARGE SCALE GENOMIC DNA]</scope>
    <source>
        <strain evidence="2 3">NCAIM B.02336</strain>
    </source>
</reference>
<evidence type="ECO:0000313" key="3">
    <source>
        <dbReference type="Proteomes" id="UP001589834"/>
    </source>
</evidence>
<gene>
    <name evidence="2" type="ORF">ACFFGG_00645</name>
</gene>
<evidence type="ECO:0000256" key="1">
    <source>
        <dbReference type="SAM" id="Phobius"/>
    </source>
</evidence>
<protein>
    <submittedName>
        <fullName evidence="2">DUF6622 family protein</fullName>
    </submittedName>
</protein>
<comment type="caution">
    <text evidence="2">The sequence shown here is derived from an EMBL/GenBank/DDBJ whole genome shotgun (WGS) entry which is preliminary data.</text>
</comment>
<feature type="transmembrane region" description="Helical" evidence="1">
    <location>
        <begin position="115"/>
        <end position="135"/>
    </location>
</feature>
<feature type="transmembrane region" description="Helical" evidence="1">
    <location>
        <begin position="147"/>
        <end position="166"/>
    </location>
</feature>
<name>A0ABV6PPS5_9BURK</name>
<proteinExistence type="predicted"/>
<dbReference type="Pfam" id="PF20327">
    <property type="entry name" value="DUF6622"/>
    <property type="match status" value="1"/>
</dbReference>
<feature type="transmembrane region" description="Helical" evidence="1">
    <location>
        <begin position="75"/>
        <end position="94"/>
    </location>
</feature>
<feature type="transmembrane region" description="Helical" evidence="1">
    <location>
        <begin position="50"/>
        <end position="69"/>
    </location>
</feature>
<feature type="transmembrane region" description="Helical" evidence="1">
    <location>
        <begin position="20"/>
        <end position="38"/>
    </location>
</feature>
<organism evidence="2 3">
    <name type="scientific">Ottowia pentelensis</name>
    <dbReference type="NCBI Taxonomy" id="511108"/>
    <lineage>
        <taxon>Bacteria</taxon>
        <taxon>Pseudomonadati</taxon>
        <taxon>Pseudomonadota</taxon>
        <taxon>Betaproteobacteria</taxon>
        <taxon>Burkholderiales</taxon>
        <taxon>Comamonadaceae</taxon>
        <taxon>Ottowia</taxon>
    </lineage>
</organism>
<keyword evidence="1" id="KW-1133">Transmembrane helix</keyword>
<evidence type="ECO:0000313" key="2">
    <source>
        <dbReference type="EMBL" id="MFC0591053.1"/>
    </source>
</evidence>
<keyword evidence="1" id="KW-0472">Membrane</keyword>
<accession>A0ABV6PPS5</accession>
<dbReference type="EMBL" id="JBHLTN010000002">
    <property type="protein sequence ID" value="MFC0591053.1"/>
    <property type="molecule type" value="Genomic_DNA"/>
</dbReference>